<dbReference type="PIRSF" id="PIRSF006603">
    <property type="entry name" value="DinF"/>
    <property type="match status" value="1"/>
</dbReference>
<feature type="transmembrane region" description="Helical" evidence="10">
    <location>
        <begin position="443"/>
        <end position="462"/>
    </location>
</feature>
<dbReference type="EMBL" id="DVOG01000039">
    <property type="protein sequence ID" value="HIV03802.1"/>
    <property type="molecule type" value="Genomic_DNA"/>
</dbReference>
<feature type="transmembrane region" description="Helical" evidence="10">
    <location>
        <begin position="29"/>
        <end position="50"/>
    </location>
</feature>
<keyword evidence="4" id="KW-1003">Cell membrane</keyword>
<keyword evidence="8 10" id="KW-0472">Membrane</keyword>
<keyword evidence="2" id="KW-0813">Transport</keyword>
<keyword evidence="6 10" id="KW-1133">Transmembrane helix</keyword>
<gene>
    <name evidence="11" type="ORF">IAC75_01465</name>
</gene>
<feature type="transmembrane region" description="Helical" evidence="10">
    <location>
        <begin position="347"/>
        <end position="374"/>
    </location>
</feature>
<evidence type="ECO:0000313" key="11">
    <source>
        <dbReference type="EMBL" id="HIV03802.1"/>
    </source>
</evidence>
<proteinExistence type="predicted"/>
<dbReference type="GO" id="GO:0042910">
    <property type="term" value="F:xenobiotic transmembrane transporter activity"/>
    <property type="evidence" value="ECO:0007669"/>
    <property type="project" value="InterPro"/>
</dbReference>
<dbReference type="PANTHER" id="PTHR43298:SF2">
    <property type="entry name" value="FMN_FAD EXPORTER YEEO-RELATED"/>
    <property type="match status" value="1"/>
</dbReference>
<evidence type="ECO:0000313" key="12">
    <source>
        <dbReference type="Proteomes" id="UP000886812"/>
    </source>
</evidence>
<dbReference type="InterPro" id="IPR002528">
    <property type="entry name" value="MATE_fam"/>
</dbReference>
<evidence type="ECO:0000256" key="3">
    <source>
        <dbReference type="ARBA" id="ARBA00022449"/>
    </source>
</evidence>
<evidence type="ECO:0000256" key="6">
    <source>
        <dbReference type="ARBA" id="ARBA00022989"/>
    </source>
</evidence>
<feature type="transmembrane region" description="Helical" evidence="10">
    <location>
        <begin position="74"/>
        <end position="95"/>
    </location>
</feature>
<dbReference type="PANTHER" id="PTHR43298">
    <property type="entry name" value="MULTIDRUG RESISTANCE PROTEIN NORM-RELATED"/>
    <property type="match status" value="1"/>
</dbReference>
<evidence type="ECO:0000256" key="2">
    <source>
        <dbReference type="ARBA" id="ARBA00022448"/>
    </source>
</evidence>
<evidence type="ECO:0000256" key="7">
    <source>
        <dbReference type="ARBA" id="ARBA00023065"/>
    </source>
</evidence>
<reference evidence="11" key="2">
    <citation type="journal article" date="2021" name="PeerJ">
        <title>Extensive microbial diversity within the chicken gut microbiome revealed by metagenomics and culture.</title>
        <authorList>
            <person name="Gilroy R."/>
            <person name="Ravi A."/>
            <person name="Getino M."/>
            <person name="Pursley I."/>
            <person name="Horton D.L."/>
            <person name="Alikhan N.F."/>
            <person name="Baker D."/>
            <person name="Gharbi K."/>
            <person name="Hall N."/>
            <person name="Watson M."/>
            <person name="Adriaenssens E.M."/>
            <person name="Foster-Nyarko E."/>
            <person name="Jarju S."/>
            <person name="Secka A."/>
            <person name="Antonio M."/>
            <person name="Oren A."/>
            <person name="Chaudhuri R.R."/>
            <person name="La Ragione R."/>
            <person name="Hildebrand F."/>
            <person name="Pallen M.J."/>
        </authorList>
    </citation>
    <scope>NUCLEOTIDE SEQUENCE</scope>
    <source>
        <strain evidence="11">10669</strain>
    </source>
</reference>
<protein>
    <recommendedName>
        <fullName evidence="9">Multidrug-efflux transporter</fullName>
    </recommendedName>
</protein>
<dbReference type="GO" id="GO:0015297">
    <property type="term" value="F:antiporter activity"/>
    <property type="evidence" value="ECO:0007669"/>
    <property type="project" value="UniProtKB-KW"/>
</dbReference>
<keyword evidence="7" id="KW-0406">Ion transport</keyword>
<feature type="transmembrane region" description="Helical" evidence="10">
    <location>
        <begin position="148"/>
        <end position="165"/>
    </location>
</feature>
<evidence type="ECO:0000256" key="4">
    <source>
        <dbReference type="ARBA" id="ARBA00022475"/>
    </source>
</evidence>
<evidence type="ECO:0000256" key="5">
    <source>
        <dbReference type="ARBA" id="ARBA00022692"/>
    </source>
</evidence>
<feature type="transmembrane region" description="Helical" evidence="10">
    <location>
        <begin position="218"/>
        <end position="242"/>
    </location>
</feature>
<comment type="caution">
    <text evidence="11">The sequence shown here is derived from an EMBL/GenBank/DDBJ whole genome shotgun (WGS) entry which is preliminary data.</text>
</comment>
<name>A0A9D1NJS2_9BACT</name>
<feature type="transmembrane region" description="Helical" evidence="10">
    <location>
        <begin position="107"/>
        <end position="128"/>
    </location>
</feature>
<dbReference type="AlphaFoldDB" id="A0A9D1NJS2"/>
<dbReference type="InterPro" id="IPR050222">
    <property type="entry name" value="MATE_MdtK"/>
</dbReference>
<dbReference type="GO" id="GO:0005886">
    <property type="term" value="C:plasma membrane"/>
    <property type="evidence" value="ECO:0007669"/>
    <property type="project" value="UniProtKB-SubCell"/>
</dbReference>
<evidence type="ECO:0000256" key="8">
    <source>
        <dbReference type="ARBA" id="ARBA00023136"/>
    </source>
</evidence>
<sequence length="482" mass="51313">MKTENESKAGLLSRIRDGRDMTLRQQLRLTALLSVPAIIAQISTVAMQYIDAAMVGSLGASASASIGLMSTTLWLFWGLCSAATTGFSVQVAHLLGAKRGNEAKSVLRQSFAATLLFSVALLIVGFSISERLPFWLGGSADIAENATAYFRIFVLALPALQLNFLAGSMLRSSGNMLVPGALNVLMCLLDVVFNWLLIFPSREISVMGLRLFVPGADMGVAGAALGTVLAEAVVAAAMLWFLCFRSADLKLAGTRGRFRPRKKCLKQALRISLPMGGEHAVLCGAHIMTTVIVAPLGTVAIAANAFAIIAESLCYMPGYGIADAATTLIGQSLGAARKNLAKRFAHITVFSGMAIMGVMGAVMFLSAPAVMAWMTPDADVRELGAAILRIEAFAEPMFAASIIAYGVFVGAGDTLIPCAMNLFSIWAVRLSSAALLAPHFGLRGVWIAMCLELCFRGFIFLFRLMRSKWLERPSVALPQTGT</sequence>
<evidence type="ECO:0000256" key="10">
    <source>
        <dbReference type="SAM" id="Phobius"/>
    </source>
</evidence>
<dbReference type="InterPro" id="IPR048279">
    <property type="entry name" value="MdtK-like"/>
</dbReference>
<dbReference type="GO" id="GO:0006811">
    <property type="term" value="P:monoatomic ion transport"/>
    <property type="evidence" value="ECO:0007669"/>
    <property type="project" value="UniProtKB-KW"/>
</dbReference>
<dbReference type="NCBIfam" id="TIGR00797">
    <property type="entry name" value="matE"/>
    <property type="match status" value="1"/>
</dbReference>
<feature type="transmembrane region" description="Helical" evidence="10">
    <location>
        <begin position="177"/>
        <end position="198"/>
    </location>
</feature>
<accession>A0A9D1NJS2</accession>
<evidence type="ECO:0000256" key="1">
    <source>
        <dbReference type="ARBA" id="ARBA00004651"/>
    </source>
</evidence>
<reference evidence="11" key="1">
    <citation type="submission" date="2020-10" db="EMBL/GenBank/DDBJ databases">
        <authorList>
            <person name="Gilroy R."/>
        </authorList>
    </citation>
    <scope>NUCLEOTIDE SEQUENCE</scope>
    <source>
        <strain evidence="11">10669</strain>
    </source>
</reference>
<dbReference type="Proteomes" id="UP000886812">
    <property type="component" value="Unassembled WGS sequence"/>
</dbReference>
<keyword evidence="5 10" id="KW-0812">Transmembrane</keyword>
<keyword evidence="3" id="KW-0050">Antiport</keyword>
<organism evidence="11 12">
    <name type="scientific">Candidatus Spyradosoma merdigallinarum</name>
    <dbReference type="NCBI Taxonomy" id="2840950"/>
    <lineage>
        <taxon>Bacteria</taxon>
        <taxon>Pseudomonadati</taxon>
        <taxon>Verrucomicrobiota</taxon>
        <taxon>Opitutia</taxon>
        <taxon>Opitutia incertae sedis</taxon>
        <taxon>Candidatus Spyradosoma</taxon>
    </lineage>
</organism>
<dbReference type="Pfam" id="PF01554">
    <property type="entry name" value="MatE"/>
    <property type="match status" value="2"/>
</dbReference>
<evidence type="ECO:0000256" key="9">
    <source>
        <dbReference type="ARBA" id="ARBA00031636"/>
    </source>
</evidence>
<dbReference type="CDD" id="cd13137">
    <property type="entry name" value="MATE_NorM_like"/>
    <property type="match status" value="1"/>
</dbReference>
<comment type="subcellular location">
    <subcellularLocation>
        <location evidence="1">Cell membrane</location>
        <topology evidence="1">Multi-pass membrane protein</topology>
    </subcellularLocation>
</comment>